<dbReference type="GO" id="GO:0016491">
    <property type="term" value="F:oxidoreductase activity"/>
    <property type="evidence" value="ECO:0007669"/>
    <property type="project" value="UniProtKB-KW"/>
</dbReference>
<dbReference type="PRINTS" id="PR00411">
    <property type="entry name" value="PNDRDTASEI"/>
</dbReference>
<dbReference type="CDD" id="cd19946">
    <property type="entry name" value="GlpA-like_Fer2_BFD-like"/>
    <property type="match status" value="1"/>
</dbReference>
<reference evidence="4 5" key="1">
    <citation type="submission" date="2020-07" db="EMBL/GenBank/DDBJ databases">
        <title>Draft genome and description of Microvirga mediterraneensis Marseille-Q2068 sp. nov.</title>
        <authorList>
            <person name="Boxberger M."/>
        </authorList>
    </citation>
    <scope>NUCLEOTIDE SEQUENCE [LARGE SCALE GENOMIC DNA]</scope>
    <source>
        <strain evidence="4 5">Marseille-Q2068</strain>
    </source>
</reference>
<evidence type="ECO:0000313" key="4">
    <source>
        <dbReference type="EMBL" id="MBA1159270.1"/>
    </source>
</evidence>
<proteinExistence type="predicted"/>
<dbReference type="InterPro" id="IPR041854">
    <property type="entry name" value="BFD-like_2Fe2S-bd_dom_sf"/>
</dbReference>
<evidence type="ECO:0000313" key="5">
    <source>
        <dbReference type="Proteomes" id="UP000572984"/>
    </source>
</evidence>
<dbReference type="AlphaFoldDB" id="A0A838BVI3"/>
<dbReference type="Pfam" id="PF17806">
    <property type="entry name" value="SO_alpha_A3"/>
    <property type="match status" value="1"/>
</dbReference>
<dbReference type="SUPFAM" id="SSF51905">
    <property type="entry name" value="FAD/NAD(P)-binding domain"/>
    <property type="match status" value="1"/>
</dbReference>
<evidence type="ECO:0000259" key="3">
    <source>
        <dbReference type="Pfam" id="PF17806"/>
    </source>
</evidence>
<feature type="domain" description="FAD/NAD(P)-binding" evidence="2">
    <location>
        <begin position="7"/>
        <end position="309"/>
    </location>
</feature>
<dbReference type="EMBL" id="JACDXJ010000003">
    <property type="protein sequence ID" value="MBA1159270.1"/>
    <property type="molecule type" value="Genomic_DNA"/>
</dbReference>
<name>A0A838BVI3_9HYPH</name>
<sequence length="456" mass="48830">MSDAVADLVIIGAGSAGMAAACEARKLDLSVVLLDEQAAVGGQIYRNIESAPADRLNVLGKDYAAGLSLAAEFRASGTQYIDGAVVWNVTPDGVVDYITNSGAHQVVGKHVLLASGAMERPFPIPGWTLPGVMGAGAGQILLKSSGALPTEPVVLAGCGPLLYLLAWQYLRAGVKIEALVDTTNLSVSLHALRHVIGATMGWRDLAKGIKLLAALRRHGVPVFSGASHLSIEGESRVEGLSFKHRGRRVRVPASLLLLHQGVVPNTQLSWSIGAEHSWNAEQLCWQPVTDPWGRLGATAIYVAGDSRAIVGAQASAVQGRLAALAIGERLGVVTDIARRAAPLQRQFKRYTYIRPFLDILYRPRNENRIPQEDNVVVCRCEEVTAGQIRRYVELGCLGPNQTKAFGRCGMGPCQGRLCGLTVTEIIAQARSVEPDAVGYYRIRPPIKPVMLGDFLE</sequence>
<evidence type="ECO:0000256" key="1">
    <source>
        <dbReference type="ARBA" id="ARBA00023002"/>
    </source>
</evidence>
<dbReference type="InterPro" id="IPR036188">
    <property type="entry name" value="FAD/NAD-bd_sf"/>
</dbReference>
<dbReference type="Proteomes" id="UP000572984">
    <property type="component" value="Unassembled WGS sequence"/>
</dbReference>
<dbReference type="RefSeq" id="WP_181054846.1">
    <property type="nucleotide sequence ID" value="NZ_JACDXJ010000003.1"/>
</dbReference>
<accession>A0A838BVI3</accession>
<dbReference type="PANTHER" id="PTHR42949:SF3">
    <property type="entry name" value="ANAEROBIC GLYCEROL-3-PHOSPHATE DEHYDROGENASE SUBUNIT B"/>
    <property type="match status" value="1"/>
</dbReference>
<comment type="caution">
    <text evidence="4">The sequence shown here is derived from an EMBL/GenBank/DDBJ whole genome shotgun (WGS) entry which is preliminary data.</text>
</comment>
<dbReference type="PANTHER" id="PTHR42949">
    <property type="entry name" value="ANAEROBIC GLYCEROL-3-PHOSPHATE DEHYDROGENASE SUBUNIT B"/>
    <property type="match status" value="1"/>
</dbReference>
<keyword evidence="5" id="KW-1185">Reference proteome</keyword>
<dbReference type="PRINTS" id="PR00368">
    <property type="entry name" value="FADPNR"/>
</dbReference>
<organism evidence="4 5">
    <name type="scientific">Microvirga mediterraneensis</name>
    <dbReference type="NCBI Taxonomy" id="2754695"/>
    <lineage>
        <taxon>Bacteria</taxon>
        <taxon>Pseudomonadati</taxon>
        <taxon>Pseudomonadota</taxon>
        <taxon>Alphaproteobacteria</taxon>
        <taxon>Hyphomicrobiales</taxon>
        <taxon>Methylobacteriaceae</taxon>
        <taxon>Microvirga</taxon>
    </lineage>
</organism>
<dbReference type="InterPro" id="IPR023753">
    <property type="entry name" value="FAD/NAD-binding_dom"/>
</dbReference>
<gene>
    <name evidence="4" type="ORF">H0S73_24640</name>
</gene>
<dbReference type="Gene3D" id="3.50.50.60">
    <property type="entry name" value="FAD/NAD(P)-binding domain"/>
    <property type="match status" value="2"/>
</dbReference>
<dbReference type="InterPro" id="IPR041117">
    <property type="entry name" value="SoxA_A3"/>
</dbReference>
<keyword evidence="1" id="KW-0560">Oxidoreductase</keyword>
<dbReference type="Gene3D" id="1.10.10.1100">
    <property type="entry name" value="BFD-like [2Fe-2S]-binding domain"/>
    <property type="match status" value="1"/>
</dbReference>
<feature type="domain" description="SoxA A3" evidence="3">
    <location>
        <begin position="380"/>
        <end position="452"/>
    </location>
</feature>
<protein>
    <submittedName>
        <fullName evidence="4">FAD-dependent oxidoreductase</fullName>
    </submittedName>
</protein>
<dbReference type="PIRSF" id="PIRSF037495">
    <property type="entry name" value="Opine_OX_OoxA/HcnB"/>
    <property type="match status" value="1"/>
</dbReference>
<dbReference type="InterPro" id="IPR051691">
    <property type="entry name" value="Metab_Enz_Cyan_OpOx_G3PDH"/>
</dbReference>
<dbReference type="InterPro" id="IPR017224">
    <property type="entry name" value="Opine_Oxase_asu/HCN_bsu"/>
</dbReference>
<evidence type="ECO:0000259" key="2">
    <source>
        <dbReference type="Pfam" id="PF07992"/>
    </source>
</evidence>
<dbReference type="Pfam" id="PF07992">
    <property type="entry name" value="Pyr_redox_2"/>
    <property type="match status" value="1"/>
</dbReference>